<reference evidence="4 5" key="1">
    <citation type="submission" date="2020-04" db="EMBL/GenBank/DDBJ databases">
        <title>CFH 90308 Microbacterium sp.</title>
        <authorList>
            <person name="Nie G."/>
            <person name="Ming H."/>
            <person name="Xia T."/>
        </authorList>
    </citation>
    <scope>NUCLEOTIDE SEQUENCE [LARGE SCALE GENOMIC DNA]</scope>
    <source>
        <strain evidence="4 5">CFH 90308</strain>
    </source>
</reference>
<dbReference type="Gene3D" id="3.40.630.30">
    <property type="match status" value="1"/>
</dbReference>
<evidence type="ECO:0000256" key="1">
    <source>
        <dbReference type="ARBA" id="ARBA00022679"/>
    </source>
</evidence>
<keyword evidence="2" id="KW-0012">Acyltransferase</keyword>
<dbReference type="PROSITE" id="PS51186">
    <property type="entry name" value="GNAT"/>
    <property type="match status" value="1"/>
</dbReference>
<evidence type="ECO:0000259" key="3">
    <source>
        <dbReference type="PROSITE" id="PS51186"/>
    </source>
</evidence>
<dbReference type="PANTHER" id="PTHR43877">
    <property type="entry name" value="AMINOALKYLPHOSPHONATE N-ACETYLTRANSFERASE-RELATED-RELATED"/>
    <property type="match status" value="1"/>
</dbReference>
<dbReference type="InterPro" id="IPR016181">
    <property type="entry name" value="Acyl_CoA_acyltransferase"/>
</dbReference>
<keyword evidence="5" id="KW-1185">Reference proteome</keyword>
<sequence>MSDTSAPSGTGLPHTLPTGIRIRRATPVDAVLVDTLVREIAAHQGDHVQATAADWESMLARDDVRVLLALDGERPVGYVSTLRRFHLWSASDLIALDDLWVRPEARDRGVGRELMEAVAELARPERLAIVWGARADNEAAHRFYLRLGAAMTTKAMFSWRPTS</sequence>
<proteinExistence type="predicted"/>
<dbReference type="RefSeq" id="WP_168910935.1">
    <property type="nucleotide sequence ID" value="NZ_JABACI010000001.1"/>
</dbReference>
<comment type="caution">
    <text evidence="4">The sequence shown here is derived from an EMBL/GenBank/DDBJ whole genome shotgun (WGS) entry which is preliminary data.</text>
</comment>
<dbReference type="InterPro" id="IPR050832">
    <property type="entry name" value="Bact_Acetyltransf"/>
</dbReference>
<evidence type="ECO:0000256" key="2">
    <source>
        <dbReference type="ARBA" id="ARBA00023315"/>
    </source>
</evidence>
<protein>
    <submittedName>
        <fullName evidence="4">GNAT family N-acetyltransferase</fullName>
    </submittedName>
</protein>
<evidence type="ECO:0000313" key="4">
    <source>
        <dbReference type="EMBL" id="NLP82425.1"/>
    </source>
</evidence>
<name>A0ABX1K8J9_9MICO</name>
<gene>
    <name evidence="4" type="ORF">HF576_01035</name>
</gene>
<accession>A0ABX1K8J9</accession>
<dbReference type="Pfam" id="PF00583">
    <property type="entry name" value="Acetyltransf_1"/>
    <property type="match status" value="1"/>
</dbReference>
<organism evidence="4 5">
    <name type="scientific">Microbacterium salsuginis</name>
    <dbReference type="NCBI Taxonomy" id="2722803"/>
    <lineage>
        <taxon>Bacteria</taxon>
        <taxon>Bacillati</taxon>
        <taxon>Actinomycetota</taxon>
        <taxon>Actinomycetes</taxon>
        <taxon>Micrococcales</taxon>
        <taxon>Microbacteriaceae</taxon>
        <taxon>Microbacterium</taxon>
    </lineage>
</organism>
<dbReference type="InterPro" id="IPR000182">
    <property type="entry name" value="GNAT_dom"/>
</dbReference>
<dbReference type="CDD" id="cd04301">
    <property type="entry name" value="NAT_SF"/>
    <property type="match status" value="1"/>
</dbReference>
<evidence type="ECO:0000313" key="5">
    <source>
        <dbReference type="Proteomes" id="UP001429745"/>
    </source>
</evidence>
<keyword evidence="1" id="KW-0808">Transferase</keyword>
<dbReference type="EMBL" id="JABACI010000001">
    <property type="protein sequence ID" value="NLP82425.1"/>
    <property type="molecule type" value="Genomic_DNA"/>
</dbReference>
<dbReference type="SUPFAM" id="SSF55729">
    <property type="entry name" value="Acyl-CoA N-acyltransferases (Nat)"/>
    <property type="match status" value="1"/>
</dbReference>
<feature type="domain" description="N-acetyltransferase" evidence="3">
    <location>
        <begin position="20"/>
        <end position="163"/>
    </location>
</feature>
<dbReference type="Proteomes" id="UP001429745">
    <property type="component" value="Unassembled WGS sequence"/>
</dbReference>